<dbReference type="OMA" id="KLPWMVD"/>
<comment type="subcellular location">
    <subcellularLocation>
        <location evidence="1">Mitochondrion inner membrane</location>
        <topology evidence="1">Single-pass membrane protein</topology>
    </subcellularLocation>
</comment>
<evidence type="ECO:0000313" key="14">
    <source>
        <dbReference type="EMBL" id="AAS53567.1"/>
    </source>
</evidence>
<dbReference type="GO" id="GO:0005743">
    <property type="term" value="C:mitochondrial inner membrane"/>
    <property type="evidence" value="ECO:0007669"/>
    <property type="project" value="UniProtKB-SubCell"/>
</dbReference>
<comment type="similarity">
    <text evidence="3 12">Belongs to the cytochrome c oxidase subunit 6A family.</text>
</comment>
<evidence type="ECO:0000256" key="7">
    <source>
        <dbReference type="ARBA" id="ARBA00022989"/>
    </source>
</evidence>
<keyword evidence="4 13" id="KW-0812">Transmembrane</keyword>
<protein>
    <recommendedName>
        <fullName evidence="10">Cytochrome c oxidase subunit 13, mitochondrial</fullName>
    </recommendedName>
    <alternativeName>
        <fullName evidence="11">Cytochrome c oxidase polypeptide VIa</fullName>
    </alternativeName>
</protein>
<dbReference type="PANTHER" id="PTHR11504:SF0">
    <property type="entry name" value="CYTOCHROME C OXIDASE SUBUNIT"/>
    <property type="match status" value="1"/>
</dbReference>
<evidence type="ECO:0000256" key="3">
    <source>
        <dbReference type="ARBA" id="ARBA00005553"/>
    </source>
</evidence>
<dbReference type="HOGENOM" id="CLU_122515_0_1_1"/>
<dbReference type="AlphaFoldDB" id="Q753X6"/>
<dbReference type="InParanoid" id="Q753X6"/>
<dbReference type="GO" id="GO:0030234">
    <property type="term" value="F:enzyme regulator activity"/>
    <property type="evidence" value="ECO:0000318"/>
    <property type="project" value="GO_Central"/>
</dbReference>
<dbReference type="FunFam" id="4.10.95.10:FF:000001">
    <property type="entry name" value="Cytochrome c oxidase subunit 6A, mitochondrial"/>
    <property type="match status" value="1"/>
</dbReference>
<keyword evidence="15" id="KW-1185">Reference proteome</keyword>
<evidence type="ECO:0000313" key="15">
    <source>
        <dbReference type="Proteomes" id="UP000000591"/>
    </source>
</evidence>
<dbReference type="OrthoDB" id="5947505at2759"/>
<dbReference type="PANTHER" id="PTHR11504">
    <property type="entry name" value="CYTOCHROME C OXIDASE POLYPEPTIDE VIA"/>
    <property type="match status" value="1"/>
</dbReference>
<dbReference type="GeneID" id="4622001"/>
<reference evidence="14 15" key="1">
    <citation type="journal article" date="2004" name="Science">
        <title>The Ashbya gossypii genome as a tool for mapping the ancient Saccharomyces cerevisiae genome.</title>
        <authorList>
            <person name="Dietrich F.S."/>
            <person name="Voegeli S."/>
            <person name="Brachat S."/>
            <person name="Lerch A."/>
            <person name="Gates K."/>
            <person name="Steiner S."/>
            <person name="Mohr C."/>
            <person name="Pohlmann R."/>
            <person name="Luedi P."/>
            <person name="Choi S."/>
            <person name="Wing R.A."/>
            <person name="Flavier A."/>
            <person name="Gaffney T.D."/>
            <person name="Philippsen P."/>
        </authorList>
    </citation>
    <scope>NUCLEOTIDE SEQUENCE [LARGE SCALE GENOMIC DNA]</scope>
    <source>
        <strain evidence="15">ATCC 10895 / CBS 109.51 / FGSC 9923 / NRRL Y-1056</strain>
    </source>
</reference>
<gene>
    <name evidence="14" type="ORF">AGOS_AFR196C</name>
</gene>
<evidence type="ECO:0000256" key="13">
    <source>
        <dbReference type="SAM" id="Phobius"/>
    </source>
</evidence>
<dbReference type="Gene3D" id="4.10.95.10">
    <property type="entry name" value="Cytochrome c oxidase, subunit VIa"/>
    <property type="match status" value="1"/>
</dbReference>
<keyword evidence="9 13" id="KW-0472">Membrane</keyword>
<dbReference type="FunCoup" id="Q753X6">
    <property type="interactions" value="287"/>
</dbReference>
<evidence type="ECO:0000256" key="5">
    <source>
        <dbReference type="ARBA" id="ARBA00022792"/>
    </source>
</evidence>
<dbReference type="EMBL" id="AE016819">
    <property type="protein sequence ID" value="AAS53567.1"/>
    <property type="molecule type" value="Genomic_DNA"/>
</dbReference>
<evidence type="ECO:0000256" key="9">
    <source>
        <dbReference type="ARBA" id="ARBA00023136"/>
    </source>
</evidence>
<evidence type="ECO:0000256" key="1">
    <source>
        <dbReference type="ARBA" id="ARBA00004434"/>
    </source>
</evidence>
<evidence type="ECO:0000256" key="8">
    <source>
        <dbReference type="ARBA" id="ARBA00023128"/>
    </source>
</evidence>
<dbReference type="eggNOG" id="KOG3469">
    <property type="taxonomic scope" value="Eukaryota"/>
</dbReference>
<dbReference type="PIRSF" id="PIRSF000277">
    <property type="entry name" value="COX6A1"/>
    <property type="match status" value="1"/>
</dbReference>
<evidence type="ECO:0000256" key="4">
    <source>
        <dbReference type="ARBA" id="ARBA00022692"/>
    </source>
</evidence>
<dbReference type="Pfam" id="PF02046">
    <property type="entry name" value="COX6A"/>
    <property type="match status" value="1"/>
</dbReference>
<dbReference type="InterPro" id="IPR001349">
    <property type="entry name" value="Cyt_c_oxidase_su6a"/>
</dbReference>
<accession>Q753X6</accession>
<dbReference type="GO" id="GO:0045277">
    <property type="term" value="C:respiratory chain complex IV"/>
    <property type="evidence" value="ECO:0000318"/>
    <property type="project" value="GO_Central"/>
</dbReference>
<evidence type="ECO:0000256" key="10">
    <source>
        <dbReference type="ARBA" id="ARBA00070930"/>
    </source>
</evidence>
<dbReference type="RefSeq" id="NP_985743.1">
    <property type="nucleotide sequence ID" value="NM_211097.1"/>
</dbReference>
<evidence type="ECO:0000256" key="12">
    <source>
        <dbReference type="RuleBase" id="RU004396"/>
    </source>
</evidence>
<keyword evidence="8" id="KW-0496">Mitochondrion</keyword>
<dbReference type="KEGG" id="ago:AGOS_AFR196C"/>
<keyword evidence="7 13" id="KW-1133">Transmembrane helix</keyword>
<proteinExistence type="inferred from homology"/>
<dbReference type="GO" id="GO:0006123">
    <property type="term" value="P:mitochondrial electron transport, cytochrome c to oxygen"/>
    <property type="evidence" value="ECO:0000318"/>
    <property type="project" value="GO_Central"/>
</dbReference>
<reference evidence="15" key="2">
    <citation type="journal article" date="2013" name="G3 (Bethesda)">
        <title>Genomes of Ashbya fungi isolated from insects reveal four mating-type loci, numerous translocations, lack of transposons, and distinct gene duplications.</title>
        <authorList>
            <person name="Dietrich F.S."/>
            <person name="Voegeli S."/>
            <person name="Kuo S."/>
            <person name="Philippsen P."/>
        </authorList>
    </citation>
    <scope>GENOME REANNOTATION</scope>
    <source>
        <strain evidence="15">ATCC 10895 / CBS 109.51 / FGSC 9923 / NRRL Y-1056</strain>
    </source>
</reference>
<evidence type="ECO:0000256" key="2">
    <source>
        <dbReference type="ARBA" id="ARBA00004673"/>
    </source>
</evidence>
<feature type="transmembrane region" description="Helical" evidence="13">
    <location>
        <begin position="53"/>
        <end position="72"/>
    </location>
</feature>
<evidence type="ECO:0000256" key="11">
    <source>
        <dbReference type="ARBA" id="ARBA00082360"/>
    </source>
</evidence>
<name>Q753X6_EREGS</name>
<keyword evidence="5" id="KW-0999">Mitochondrion inner membrane</keyword>
<organism evidence="14 15">
    <name type="scientific">Eremothecium gossypii (strain ATCC 10895 / CBS 109.51 / FGSC 9923 / NRRL Y-1056)</name>
    <name type="common">Yeast</name>
    <name type="synonym">Ashbya gossypii</name>
    <dbReference type="NCBI Taxonomy" id="284811"/>
    <lineage>
        <taxon>Eukaryota</taxon>
        <taxon>Fungi</taxon>
        <taxon>Dikarya</taxon>
        <taxon>Ascomycota</taxon>
        <taxon>Saccharomycotina</taxon>
        <taxon>Saccharomycetes</taxon>
        <taxon>Saccharomycetales</taxon>
        <taxon>Saccharomycetaceae</taxon>
        <taxon>Eremothecium</taxon>
    </lineage>
</organism>
<dbReference type="InterPro" id="IPR036418">
    <property type="entry name" value="Cyt_c_oxidase_su6a_sf"/>
</dbReference>
<comment type="pathway">
    <text evidence="2">Energy metabolism; oxidative phosphorylation.</text>
</comment>
<dbReference type="STRING" id="284811.Q753X6"/>
<dbReference type="SUPFAM" id="SSF81411">
    <property type="entry name" value="Mitochondrial cytochrome c oxidase subunit VIa"/>
    <property type="match status" value="1"/>
</dbReference>
<keyword evidence="6" id="KW-0809">Transit peptide</keyword>
<evidence type="ECO:0000256" key="6">
    <source>
        <dbReference type="ARBA" id="ARBA00022946"/>
    </source>
</evidence>
<sequence length="126" mass="14593">MLRQAIRRASSLPPHALKPAYPNANAAAGKAFLESMNATKEHAKHTTKLWIKIWYVVGIPAIVLTAINTYFVEMEHAEHRKHLAHVPDEEWPAQYDFMNMRLKPFFWGNGDRTLFWNPVVNRNVKD</sequence>
<dbReference type="Proteomes" id="UP000000591">
    <property type="component" value="Chromosome VI"/>
</dbReference>